<dbReference type="EMBL" id="CAACVJ010000706">
    <property type="protein sequence ID" value="VEP18939.1"/>
    <property type="molecule type" value="Genomic_DNA"/>
</dbReference>
<evidence type="ECO:0000313" key="2">
    <source>
        <dbReference type="Proteomes" id="UP000320055"/>
    </source>
</evidence>
<accession>A0A563W5G3</accession>
<dbReference type="Proteomes" id="UP000320055">
    <property type="component" value="Unassembled WGS sequence"/>
</dbReference>
<reference evidence="1 2" key="1">
    <citation type="submission" date="2019-01" db="EMBL/GenBank/DDBJ databases">
        <authorList>
            <person name="Brito A."/>
        </authorList>
    </citation>
    <scope>NUCLEOTIDE SEQUENCE [LARGE SCALE GENOMIC DNA]</scope>
    <source>
        <strain evidence="1">1</strain>
    </source>
</reference>
<dbReference type="AlphaFoldDB" id="A0A563W5G3"/>
<dbReference type="RefSeq" id="WP_144868530.1">
    <property type="nucleotide sequence ID" value="NZ_LR213853.1"/>
</dbReference>
<evidence type="ECO:0000313" key="1">
    <source>
        <dbReference type="EMBL" id="VEP18939.1"/>
    </source>
</evidence>
<dbReference type="OrthoDB" id="582901at2"/>
<sequence length="83" mass="9485">MDFAKLNKLIASSTYSELGLRAKEYLQYQHSGDENQDLAKTTMYNCMVDFLQDLGMEQKQAEQYCDNSDNLTELAQYISSILG</sequence>
<protein>
    <submittedName>
        <fullName evidence="1">Uncharacterized protein</fullName>
    </submittedName>
</protein>
<gene>
    <name evidence="1" type="ORF">H1P_970012</name>
</gene>
<name>A0A563W5G3_9CYAN</name>
<proteinExistence type="predicted"/>
<keyword evidence="2" id="KW-1185">Reference proteome</keyword>
<organism evidence="1 2">
    <name type="scientific">Hyella patelloides LEGE 07179</name>
    <dbReference type="NCBI Taxonomy" id="945734"/>
    <lineage>
        <taxon>Bacteria</taxon>
        <taxon>Bacillati</taxon>
        <taxon>Cyanobacteriota</taxon>
        <taxon>Cyanophyceae</taxon>
        <taxon>Pleurocapsales</taxon>
        <taxon>Hyellaceae</taxon>
        <taxon>Hyella</taxon>
    </lineage>
</organism>